<evidence type="ECO:0000313" key="2">
    <source>
        <dbReference type="Proteomes" id="UP001597185"/>
    </source>
</evidence>
<dbReference type="Proteomes" id="UP001597185">
    <property type="component" value="Unassembled WGS sequence"/>
</dbReference>
<dbReference type="AlphaFoldDB" id="A0ABD6C132"/>
<evidence type="ECO:0000313" key="1">
    <source>
        <dbReference type="EMBL" id="MFD1570148.1"/>
    </source>
</evidence>
<sequence length="180" mass="19689">MNSETHADDPAEVTTALRNIKRHTVGYGERYPQPDTDHFVTEDTNANGGVHHQNQSNEYGYDLTSFGSGRQGVRNFVAVLDAGNLDPVDDYYRVFRDMGRGVDIDYRDRFVFVWANGEAMVVCSNNPITGEANSPNINNEQGGAGYVGVAGDTPAVDDIIEAIDQHGTTKSGRRDDGLFS</sequence>
<name>A0ABD6C132_9EURY</name>
<protein>
    <submittedName>
        <fullName evidence="1">Uncharacterized protein</fullName>
    </submittedName>
</protein>
<proteinExistence type="predicted"/>
<keyword evidence="2" id="KW-1185">Reference proteome</keyword>
<accession>A0ABD6C132</accession>
<comment type="caution">
    <text evidence="1">The sequence shown here is derived from an EMBL/GenBank/DDBJ whole genome shotgun (WGS) entry which is preliminary data.</text>
</comment>
<dbReference type="EMBL" id="JBHUDB010000002">
    <property type="protein sequence ID" value="MFD1570148.1"/>
    <property type="molecule type" value="Genomic_DNA"/>
</dbReference>
<reference evidence="1 2" key="1">
    <citation type="journal article" date="2019" name="Int. J. Syst. Evol. Microbiol.">
        <title>The Global Catalogue of Microorganisms (GCM) 10K type strain sequencing project: providing services to taxonomists for standard genome sequencing and annotation.</title>
        <authorList>
            <consortium name="The Broad Institute Genomics Platform"/>
            <consortium name="The Broad Institute Genome Sequencing Center for Infectious Disease"/>
            <person name="Wu L."/>
            <person name="Ma J."/>
        </authorList>
    </citation>
    <scope>NUCLEOTIDE SEQUENCE [LARGE SCALE GENOMIC DNA]</scope>
    <source>
        <strain evidence="1 2">CGMCC 1.12689</strain>
    </source>
</reference>
<organism evidence="1 2">
    <name type="scientific">Halorubrum laminariae</name>
    <dbReference type="NCBI Taxonomy" id="1433523"/>
    <lineage>
        <taxon>Archaea</taxon>
        <taxon>Methanobacteriati</taxon>
        <taxon>Methanobacteriota</taxon>
        <taxon>Stenosarchaea group</taxon>
        <taxon>Halobacteria</taxon>
        <taxon>Halobacteriales</taxon>
        <taxon>Haloferacaceae</taxon>
        <taxon>Halorubrum</taxon>
    </lineage>
</organism>
<dbReference type="RefSeq" id="WP_256397043.1">
    <property type="nucleotide sequence ID" value="NZ_JANHDL010000004.1"/>
</dbReference>
<gene>
    <name evidence="1" type="ORF">ACFR9T_06050</name>
</gene>